<evidence type="ECO:0000313" key="2">
    <source>
        <dbReference type="Proteomes" id="UP001139179"/>
    </source>
</evidence>
<dbReference type="AlphaFoldDB" id="A0A9X2DP36"/>
<reference evidence="1" key="1">
    <citation type="submission" date="2022-05" db="EMBL/GenBank/DDBJ databases">
        <title>Comparative Genomics of Spacecraft Associated Microbes.</title>
        <authorList>
            <person name="Tran M.T."/>
            <person name="Wright A."/>
            <person name="Seuylemezian A."/>
            <person name="Eisen J."/>
            <person name="Coil D."/>
        </authorList>
    </citation>
    <scope>NUCLEOTIDE SEQUENCE</scope>
    <source>
        <strain evidence="1">214.1.1</strain>
    </source>
</reference>
<proteinExistence type="predicted"/>
<evidence type="ECO:0000313" key="1">
    <source>
        <dbReference type="EMBL" id="MCM3713505.1"/>
    </source>
</evidence>
<dbReference type="EMBL" id="JAMBOL010000003">
    <property type="protein sequence ID" value="MCM3713505.1"/>
    <property type="molecule type" value="Genomic_DNA"/>
</dbReference>
<gene>
    <name evidence="1" type="ORF">M3202_05375</name>
</gene>
<dbReference type="Proteomes" id="UP001139179">
    <property type="component" value="Unassembled WGS sequence"/>
</dbReference>
<protein>
    <submittedName>
        <fullName evidence="1">Uncharacterized protein</fullName>
    </submittedName>
</protein>
<keyword evidence="2" id="KW-1185">Reference proteome</keyword>
<accession>A0A9X2DP36</accession>
<dbReference type="RefSeq" id="WP_251222319.1">
    <property type="nucleotide sequence ID" value="NZ_JAMBOL010000003.1"/>
</dbReference>
<organism evidence="1 2">
    <name type="scientific">Halalkalibacter oceani</name>
    <dbReference type="NCBI Taxonomy" id="1653776"/>
    <lineage>
        <taxon>Bacteria</taxon>
        <taxon>Bacillati</taxon>
        <taxon>Bacillota</taxon>
        <taxon>Bacilli</taxon>
        <taxon>Bacillales</taxon>
        <taxon>Bacillaceae</taxon>
        <taxon>Halalkalibacter</taxon>
    </lineage>
</organism>
<name>A0A9X2DP36_9BACI</name>
<comment type="caution">
    <text evidence="1">The sequence shown here is derived from an EMBL/GenBank/DDBJ whole genome shotgun (WGS) entry which is preliminary data.</text>
</comment>
<sequence length="50" mass="5862">MMVTVFSICFFALFFGVMMFGNHLSHIIETIVNKRADEQLLQIEQQLKKN</sequence>